<dbReference type="PANTHER" id="PTHR37953:SF1">
    <property type="entry name" value="UPF0127 PROTEIN MJ1496"/>
    <property type="match status" value="1"/>
</dbReference>
<evidence type="ECO:0008006" key="3">
    <source>
        <dbReference type="Google" id="ProtNLM"/>
    </source>
</evidence>
<dbReference type="InterPro" id="IPR038695">
    <property type="entry name" value="Saro_0823-like_sf"/>
</dbReference>
<dbReference type="PANTHER" id="PTHR37953">
    <property type="entry name" value="UPF0127 PROTEIN MJ1496"/>
    <property type="match status" value="1"/>
</dbReference>
<protein>
    <recommendedName>
        <fullName evidence="3">DUF192 domain-containing protein</fullName>
    </recommendedName>
</protein>
<reference evidence="2" key="1">
    <citation type="submission" date="2017-09" db="EMBL/GenBank/DDBJ databases">
        <title>Depth-based differentiation of microbial function through sediment-hosted aquifers and enrichment of novel symbionts in the deep terrestrial subsurface.</title>
        <authorList>
            <person name="Probst A.J."/>
            <person name="Ladd B."/>
            <person name="Jarett J.K."/>
            <person name="Geller-Mcgrath D.E."/>
            <person name="Sieber C.M.K."/>
            <person name="Emerson J.B."/>
            <person name="Anantharaman K."/>
            <person name="Thomas B.C."/>
            <person name="Malmstrom R."/>
            <person name="Stieglmeier M."/>
            <person name="Klingl A."/>
            <person name="Woyke T."/>
            <person name="Ryan C.M."/>
            <person name="Banfield J.F."/>
        </authorList>
    </citation>
    <scope>NUCLEOTIDE SEQUENCE [LARGE SCALE GENOMIC DNA]</scope>
</reference>
<accession>A0A2H0UEF6</accession>
<proteinExistence type="predicted"/>
<dbReference type="EMBL" id="PFBI01000004">
    <property type="protein sequence ID" value="PIR84782.1"/>
    <property type="molecule type" value="Genomic_DNA"/>
</dbReference>
<dbReference type="Proteomes" id="UP000229344">
    <property type="component" value="Unassembled WGS sequence"/>
</dbReference>
<evidence type="ECO:0000313" key="1">
    <source>
        <dbReference type="EMBL" id="PIR84782.1"/>
    </source>
</evidence>
<dbReference type="Gene3D" id="2.60.120.1140">
    <property type="entry name" value="Protein of unknown function DUF192"/>
    <property type="match status" value="1"/>
</dbReference>
<name>A0A2H0UEF6_9BACT</name>
<gene>
    <name evidence="1" type="ORF">COU16_01180</name>
</gene>
<dbReference type="Pfam" id="PF02643">
    <property type="entry name" value="DUF192"/>
    <property type="match status" value="1"/>
</dbReference>
<sequence>MKRTGLLILSGIILIVLLAILFIGRAAEAPQSENSPFLTLQVGDASLSVEVVTSASDLQKGLGGRTSIGDADGMLFVFPKENYYGFWMEDMQFAIDIIWITGEGSVVYIADNVTPESYPHVYKPASPALYVLEVPAGDAARFNIATATDITIPHISR</sequence>
<dbReference type="AlphaFoldDB" id="A0A2H0UEF6"/>
<comment type="caution">
    <text evidence="1">The sequence shown here is derived from an EMBL/GenBank/DDBJ whole genome shotgun (WGS) entry which is preliminary data.</text>
</comment>
<dbReference type="InterPro" id="IPR003795">
    <property type="entry name" value="DUF192"/>
</dbReference>
<evidence type="ECO:0000313" key="2">
    <source>
        <dbReference type="Proteomes" id="UP000229344"/>
    </source>
</evidence>
<organism evidence="1 2">
    <name type="scientific">Candidatus Kaiserbacteria bacterium CG10_big_fil_rev_8_21_14_0_10_47_16</name>
    <dbReference type="NCBI Taxonomy" id="1974608"/>
    <lineage>
        <taxon>Bacteria</taxon>
        <taxon>Candidatus Kaiseribacteriota</taxon>
    </lineage>
</organism>